<proteinExistence type="predicted"/>
<comment type="caution">
    <text evidence="1">The sequence shown here is derived from an EMBL/GenBank/DDBJ whole genome shotgun (WGS) entry which is preliminary data.</text>
</comment>
<dbReference type="RefSeq" id="WP_208846314.1">
    <property type="nucleotide sequence ID" value="NZ_JAGGDJ010000002.1"/>
</dbReference>
<name>A0ABS3W4P3_9BACL</name>
<evidence type="ECO:0000313" key="1">
    <source>
        <dbReference type="EMBL" id="MBO7743268.1"/>
    </source>
</evidence>
<organism evidence="1 2">
    <name type="scientific">Paenibacillus artemisiicola</name>
    <dbReference type="NCBI Taxonomy" id="1172618"/>
    <lineage>
        <taxon>Bacteria</taxon>
        <taxon>Bacillati</taxon>
        <taxon>Bacillota</taxon>
        <taxon>Bacilli</taxon>
        <taxon>Bacillales</taxon>
        <taxon>Paenibacillaceae</taxon>
        <taxon>Paenibacillus</taxon>
    </lineage>
</organism>
<sequence length="99" mass="11288">MSKRYRITRELQGNGETISLEECKRYFEDKPDFDYTPEYTVHGSTTVTIPGDFFLWRVGSAVIPFRHYQGDLYASGTNEAVIPKMMDVASDLRADVVEG</sequence>
<dbReference type="EMBL" id="JAGGDJ010000002">
    <property type="protein sequence ID" value="MBO7743268.1"/>
    <property type="molecule type" value="Genomic_DNA"/>
</dbReference>
<keyword evidence="2" id="KW-1185">Reference proteome</keyword>
<gene>
    <name evidence="1" type="ORF">I8J29_03620</name>
</gene>
<evidence type="ECO:0000313" key="2">
    <source>
        <dbReference type="Proteomes" id="UP000670947"/>
    </source>
</evidence>
<reference evidence="1 2" key="1">
    <citation type="submission" date="2021-03" db="EMBL/GenBank/DDBJ databases">
        <title>Paenibacillus artemisicola MWE-103 whole genome sequence.</title>
        <authorList>
            <person name="Ham Y.J."/>
        </authorList>
    </citation>
    <scope>NUCLEOTIDE SEQUENCE [LARGE SCALE GENOMIC DNA]</scope>
    <source>
        <strain evidence="1 2">MWE-103</strain>
    </source>
</reference>
<accession>A0ABS3W4P3</accession>
<protein>
    <submittedName>
        <fullName evidence="1">Uncharacterized protein</fullName>
    </submittedName>
</protein>
<dbReference type="Proteomes" id="UP000670947">
    <property type="component" value="Unassembled WGS sequence"/>
</dbReference>